<organism evidence="1 2">
    <name type="scientific">Nocardioides koreensis</name>
    <dbReference type="NCBI Taxonomy" id="433651"/>
    <lineage>
        <taxon>Bacteria</taxon>
        <taxon>Bacillati</taxon>
        <taxon>Actinomycetota</taxon>
        <taxon>Actinomycetes</taxon>
        <taxon>Propionibacteriales</taxon>
        <taxon>Nocardioidaceae</taxon>
        <taxon>Nocardioides</taxon>
    </lineage>
</organism>
<dbReference type="RefSeq" id="WP_344155596.1">
    <property type="nucleotide sequence ID" value="NZ_BAAAQR010000012.1"/>
</dbReference>
<evidence type="ECO:0000313" key="2">
    <source>
        <dbReference type="Proteomes" id="UP001501771"/>
    </source>
</evidence>
<reference evidence="1 2" key="1">
    <citation type="journal article" date="2019" name="Int. J. Syst. Evol. Microbiol.">
        <title>The Global Catalogue of Microorganisms (GCM) 10K type strain sequencing project: providing services to taxonomists for standard genome sequencing and annotation.</title>
        <authorList>
            <consortium name="The Broad Institute Genomics Platform"/>
            <consortium name="The Broad Institute Genome Sequencing Center for Infectious Disease"/>
            <person name="Wu L."/>
            <person name="Ma J."/>
        </authorList>
    </citation>
    <scope>NUCLEOTIDE SEQUENCE [LARGE SCALE GENOMIC DNA]</scope>
    <source>
        <strain evidence="1 2">JCM 16022</strain>
    </source>
</reference>
<dbReference type="EMBL" id="BAAAQR010000012">
    <property type="protein sequence ID" value="GAA2152676.1"/>
    <property type="molecule type" value="Genomic_DNA"/>
</dbReference>
<name>A0ABN3A3P2_9ACTN</name>
<evidence type="ECO:0008006" key="3">
    <source>
        <dbReference type="Google" id="ProtNLM"/>
    </source>
</evidence>
<accession>A0ABN3A3P2</accession>
<dbReference type="Proteomes" id="UP001501771">
    <property type="component" value="Unassembled WGS sequence"/>
</dbReference>
<comment type="caution">
    <text evidence="1">The sequence shown here is derived from an EMBL/GenBank/DDBJ whole genome shotgun (WGS) entry which is preliminary data.</text>
</comment>
<protein>
    <recommendedName>
        <fullName evidence="3">Secreted protein</fullName>
    </recommendedName>
</protein>
<keyword evidence="2" id="KW-1185">Reference proteome</keyword>
<sequence length="287" mass="30756">MRSRFPALVALLLLILPVVVTVGPAGATEHPVGTQRSTIRAAVTGAGVSVSDVDVTRRSRDVVAHVRLTGSVRVAAVRLSLVDGPSDPHNGGSRAYPRLFDDQLATRTAGTARDGRWELRIRVPRYAPPTDYHLAVRATLASGRDVFRATEPLLHVTDAEPDVTPATLVRMARPGVDQQVSRAGRLRVRVQTTDARSGVDQVQVCWGPLSGEITGYCGDLSKIRGDRHDGVWGAALTMRDMPLGPAEIEVNVWDRGGLESSWLGPSHAGTPYTDLIPGGRGGFEVVE</sequence>
<proteinExistence type="predicted"/>
<evidence type="ECO:0000313" key="1">
    <source>
        <dbReference type="EMBL" id="GAA2152676.1"/>
    </source>
</evidence>
<gene>
    <name evidence="1" type="ORF">GCM10009844_36230</name>
</gene>